<dbReference type="AlphaFoldDB" id="F0WNB1"/>
<sequence length="190" mass="21050">MRTRTCVAIVMAWTMDYGQIAGIGIDQCIGICASEIMKQMEKQCNTWREQLPRPDLLSNCQDGYSSGSKKGCEHYCSGSTEQQRLWSARFEYCSYLRSQSPAELFASCSGGFTAASEGAEAFVAINTPFDDDVHIKEEGVVVRETKKASPNRAKHAQSALMQAREEAQDAYINDKKQDSLILPSSQLAEL</sequence>
<gene>
    <name evidence="1" type="primary">AlNc14C168G7941</name>
    <name evidence="1" type="ORF">ALNC14_089430</name>
</gene>
<name>F0WNB1_9STRA</name>
<evidence type="ECO:0000313" key="1">
    <source>
        <dbReference type="EMBL" id="CCA22800.1"/>
    </source>
</evidence>
<reference evidence="1" key="1">
    <citation type="journal article" date="2011" name="PLoS Biol.">
        <title>Gene gain and loss during evolution of obligate parasitism in the white rust pathogen of Arabidopsis thaliana.</title>
        <authorList>
            <person name="Kemen E."/>
            <person name="Gardiner A."/>
            <person name="Schultz-Larsen T."/>
            <person name="Kemen A.C."/>
            <person name="Balmuth A.L."/>
            <person name="Robert-Seilaniantz A."/>
            <person name="Bailey K."/>
            <person name="Holub E."/>
            <person name="Studholme D.J."/>
            <person name="Maclean D."/>
            <person name="Jones J.D."/>
        </authorList>
    </citation>
    <scope>NUCLEOTIDE SEQUENCE</scope>
</reference>
<accession>F0WNB1</accession>
<dbReference type="HOGENOM" id="CLU_1471042_0_0_1"/>
<dbReference type="EMBL" id="FR824213">
    <property type="protein sequence ID" value="CCA22800.1"/>
    <property type="molecule type" value="Genomic_DNA"/>
</dbReference>
<proteinExistence type="predicted"/>
<organism evidence="1">
    <name type="scientific">Albugo laibachii Nc14</name>
    <dbReference type="NCBI Taxonomy" id="890382"/>
    <lineage>
        <taxon>Eukaryota</taxon>
        <taxon>Sar</taxon>
        <taxon>Stramenopiles</taxon>
        <taxon>Oomycota</taxon>
        <taxon>Peronosporomycetes</taxon>
        <taxon>Albuginales</taxon>
        <taxon>Albuginaceae</taxon>
        <taxon>Albugo</taxon>
    </lineage>
</organism>
<reference evidence="1" key="2">
    <citation type="submission" date="2011-02" db="EMBL/GenBank/DDBJ databases">
        <authorList>
            <person name="MacLean D."/>
        </authorList>
    </citation>
    <scope>NUCLEOTIDE SEQUENCE</scope>
</reference>
<protein>
    <submittedName>
        <fullName evidence="1">Uncharacterized protein AlNc14C168G7941</fullName>
    </submittedName>
</protein>